<organism evidence="4 5">
    <name type="scientific">Helobdella robusta</name>
    <name type="common">Californian leech</name>
    <dbReference type="NCBI Taxonomy" id="6412"/>
    <lineage>
        <taxon>Eukaryota</taxon>
        <taxon>Metazoa</taxon>
        <taxon>Spiralia</taxon>
        <taxon>Lophotrochozoa</taxon>
        <taxon>Annelida</taxon>
        <taxon>Clitellata</taxon>
        <taxon>Hirudinea</taxon>
        <taxon>Rhynchobdellida</taxon>
        <taxon>Glossiphoniidae</taxon>
        <taxon>Helobdella</taxon>
    </lineage>
</organism>
<dbReference type="KEGG" id="hro:HELRODRAFT_188570"/>
<dbReference type="EMBL" id="AMQM01000794">
    <property type="status" value="NOT_ANNOTATED_CDS"/>
    <property type="molecule type" value="Genomic_DNA"/>
</dbReference>
<keyword evidence="5" id="KW-1185">Reference proteome</keyword>
<evidence type="ECO:0000256" key="2">
    <source>
        <dbReference type="SAM" id="SignalP"/>
    </source>
</evidence>
<protein>
    <recommendedName>
        <fullName evidence="6">Secreted protein</fullName>
    </recommendedName>
</protein>
<evidence type="ECO:0000313" key="4">
    <source>
        <dbReference type="EnsemblMetazoa" id="HelroP188570"/>
    </source>
</evidence>
<feature type="compositionally biased region" description="Low complexity" evidence="1">
    <location>
        <begin position="111"/>
        <end position="123"/>
    </location>
</feature>
<proteinExistence type="predicted"/>
<feature type="signal peptide" evidence="2">
    <location>
        <begin position="1"/>
        <end position="33"/>
    </location>
</feature>
<reference evidence="5" key="1">
    <citation type="submission" date="2012-12" db="EMBL/GenBank/DDBJ databases">
        <authorList>
            <person name="Hellsten U."/>
            <person name="Grimwood J."/>
            <person name="Chapman J.A."/>
            <person name="Shapiro H."/>
            <person name="Aerts A."/>
            <person name="Otillar R.P."/>
            <person name="Terry A.Y."/>
            <person name="Boore J.L."/>
            <person name="Simakov O."/>
            <person name="Marletaz F."/>
            <person name="Cho S.-J."/>
            <person name="Edsinger-Gonzales E."/>
            <person name="Havlak P."/>
            <person name="Kuo D.-H."/>
            <person name="Larsson T."/>
            <person name="Lv J."/>
            <person name="Arendt D."/>
            <person name="Savage R."/>
            <person name="Osoegawa K."/>
            <person name="de Jong P."/>
            <person name="Lindberg D.R."/>
            <person name="Seaver E.C."/>
            <person name="Weisblat D.A."/>
            <person name="Putnam N.H."/>
            <person name="Grigoriev I.V."/>
            <person name="Rokhsar D.S."/>
        </authorList>
    </citation>
    <scope>NUCLEOTIDE SEQUENCE</scope>
</reference>
<reference evidence="4" key="3">
    <citation type="submission" date="2015-06" db="UniProtKB">
        <authorList>
            <consortium name="EnsemblMetazoa"/>
        </authorList>
    </citation>
    <scope>IDENTIFICATION</scope>
</reference>
<evidence type="ECO:0000256" key="1">
    <source>
        <dbReference type="SAM" id="MobiDB-lite"/>
    </source>
</evidence>
<evidence type="ECO:0008006" key="6">
    <source>
        <dbReference type="Google" id="ProtNLM"/>
    </source>
</evidence>
<dbReference type="Proteomes" id="UP000015101">
    <property type="component" value="Unassembled WGS sequence"/>
</dbReference>
<evidence type="ECO:0000313" key="5">
    <source>
        <dbReference type="Proteomes" id="UP000015101"/>
    </source>
</evidence>
<gene>
    <name evidence="4" type="primary">20210945</name>
    <name evidence="3" type="ORF">HELRODRAFT_188570</name>
</gene>
<dbReference type="EMBL" id="KB096742">
    <property type="protein sequence ID" value="ESO02082.1"/>
    <property type="molecule type" value="Genomic_DNA"/>
</dbReference>
<reference evidence="3 5" key="2">
    <citation type="journal article" date="2013" name="Nature">
        <title>Insights into bilaterian evolution from three spiralian genomes.</title>
        <authorList>
            <person name="Simakov O."/>
            <person name="Marletaz F."/>
            <person name="Cho S.J."/>
            <person name="Edsinger-Gonzales E."/>
            <person name="Havlak P."/>
            <person name="Hellsten U."/>
            <person name="Kuo D.H."/>
            <person name="Larsson T."/>
            <person name="Lv J."/>
            <person name="Arendt D."/>
            <person name="Savage R."/>
            <person name="Osoegawa K."/>
            <person name="de Jong P."/>
            <person name="Grimwood J."/>
            <person name="Chapman J.A."/>
            <person name="Shapiro H."/>
            <person name="Aerts A."/>
            <person name="Otillar R.P."/>
            <person name="Terry A.Y."/>
            <person name="Boore J.L."/>
            <person name="Grigoriev I.V."/>
            <person name="Lindberg D.R."/>
            <person name="Seaver E.C."/>
            <person name="Weisblat D.A."/>
            <person name="Putnam N.H."/>
            <person name="Rokhsar D.S."/>
        </authorList>
    </citation>
    <scope>NUCLEOTIDE SEQUENCE</scope>
</reference>
<dbReference type="GeneID" id="20210945"/>
<dbReference type="AlphaFoldDB" id="T1FQ48"/>
<evidence type="ECO:0000313" key="3">
    <source>
        <dbReference type="EMBL" id="ESO02082.1"/>
    </source>
</evidence>
<sequence length="130" mass="14024">MNFFQITKNHKMNINQAIALFALTVVMAIVTNAEESAASDADIGMNGKWPGIHRVGVCNRQENFAICYDCGRNANSVSVYTKCCETDPQTVDLCNGDFYKLAAEKPAVPEVSEAAGDAAAEESVNNEDKA</sequence>
<dbReference type="RefSeq" id="XP_009019490.1">
    <property type="nucleotide sequence ID" value="XM_009021242.1"/>
</dbReference>
<feature type="chain" id="PRO_5010980849" description="Secreted protein" evidence="2">
    <location>
        <begin position="34"/>
        <end position="130"/>
    </location>
</feature>
<dbReference type="EnsemblMetazoa" id="HelroT188570">
    <property type="protein sequence ID" value="HelroP188570"/>
    <property type="gene ID" value="HelroG188570"/>
</dbReference>
<dbReference type="HOGENOM" id="CLU_1940376_0_0_1"/>
<name>T1FQ48_HELRO</name>
<keyword evidence="2" id="KW-0732">Signal</keyword>
<accession>T1FQ48</accession>
<dbReference type="InParanoid" id="T1FQ48"/>
<dbReference type="CTD" id="20210945"/>
<feature type="region of interest" description="Disordered" evidence="1">
    <location>
        <begin position="111"/>
        <end position="130"/>
    </location>
</feature>